<sequence>NSRQHGPRACRLRRSGPLRPDDLASSMIVCVKATQHRYFSTELRAIQKGRTLPLHIARLTPFLQNGILRVGGRLSHSLLPYDAKHPVLLPKQAHLSKLICHSFHR</sequence>
<reference evidence="1" key="2">
    <citation type="submission" date="2014-07" db="EMBL/GenBank/DDBJ databases">
        <authorList>
            <person name="Hull J."/>
        </authorList>
    </citation>
    <scope>NUCLEOTIDE SEQUENCE</scope>
</reference>
<proteinExistence type="predicted"/>
<dbReference type="PANTHER" id="PTHR47331:SF1">
    <property type="entry name" value="GAG-LIKE PROTEIN"/>
    <property type="match status" value="1"/>
</dbReference>
<feature type="non-terminal residue" evidence="1">
    <location>
        <position position="1"/>
    </location>
</feature>
<organism evidence="1">
    <name type="scientific">Lygus hesperus</name>
    <name type="common">Western plant bug</name>
    <dbReference type="NCBI Taxonomy" id="30085"/>
    <lineage>
        <taxon>Eukaryota</taxon>
        <taxon>Metazoa</taxon>
        <taxon>Ecdysozoa</taxon>
        <taxon>Arthropoda</taxon>
        <taxon>Hexapoda</taxon>
        <taxon>Insecta</taxon>
        <taxon>Pterygota</taxon>
        <taxon>Neoptera</taxon>
        <taxon>Paraneoptera</taxon>
        <taxon>Hemiptera</taxon>
        <taxon>Heteroptera</taxon>
        <taxon>Panheteroptera</taxon>
        <taxon>Cimicomorpha</taxon>
        <taxon>Miridae</taxon>
        <taxon>Mirini</taxon>
        <taxon>Lygus</taxon>
    </lineage>
</organism>
<dbReference type="EMBL" id="GBHO01034494">
    <property type="protein sequence ID" value="JAG09110.1"/>
    <property type="molecule type" value="Transcribed_RNA"/>
</dbReference>
<feature type="non-terminal residue" evidence="1">
    <location>
        <position position="105"/>
    </location>
</feature>
<gene>
    <name evidence="1" type="ORF">CM83_105429</name>
</gene>
<dbReference type="PANTHER" id="PTHR47331">
    <property type="entry name" value="PHD-TYPE DOMAIN-CONTAINING PROTEIN"/>
    <property type="match status" value="1"/>
</dbReference>
<protein>
    <submittedName>
        <fullName evidence="1">Uncharacterized protein</fullName>
    </submittedName>
</protein>
<evidence type="ECO:0000313" key="1">
    <source>
        <dbReference type="EMBL" id="JAG09110.1"/>
    </source>
</evidence>
<name>A0A0A9WWB5_LYGHE</name>
<accession>A0A0A9WWB5</accession>
<reference evidence="1" key="1">
    <citation type="journal article" date="2014" name="PLoS ONE">
        <title>Transcriptome-Based Identification of ABC Transporters in the Western Tarnished Plant Bug Lygus hesperus.</title>
        <authorList>
            <person name="Hull J.J."/>
            <person name="Chaney K."/>
            <person name="Geib S.M."/>
            <person name="Fabrick J.A."/>
            <person name="Brent C.S."/>
            <person name="Walsh D."/>
            <person name="Lavine L.C."/>
        </authorList>
    </citation>
    <scope>NUCLEOTIDE SEQUENCE</scope>
</reference>
<dbReference type="AlphaFoldDB" id="A0A0A9WWB5"/>